<dbReference type="GO" id="GO:0006508">
    <property type="term" value="P:proteolysis"/>
    <property type="evidence" value="ECO:0007669"/>
    <property type="project" value="UniProtKB-KW"/>
</dbReference>
<keyword evidence="7" id="KW-0732">Signal</keyword>
<protein>
    <submittedName>
        <fullName evidence="9">Acid protease</fullName>
    </submittedName>
</protein>
<evidence type="ECO:0000256" key="4">
    <source>
        <dbReference type="ARBA" id="ARBA00023136"/>
    </source>
</evidence>
<dbReference type="GO" id="GO:0008233">
    <property type="term" value="F:peptidase activity"/>
    <property type="evidence" value="ECO:0007669"/>
    <property type="project" value="UniProtKB-KW"/>
</dbReference>
<dbReference type="InterPro" id="IPR021109">
    <property type="entry name" value="Peptidase_aspartic_dom_sf"/>
</dbReference>
<keyword evidence="9" id="KW-0645">Protease</keyword>
<keyword evidence="2 6" id="KW-0812">Transmembrane</keyword>
<evidence type="ECO:0000256" key="7">
    <source>
        <dbReference type="SAM" id="SignalP"/>
    </source>
</evidence>
<dbReference type="EMBL" id="ML991773">
    <property type="protein sequence ID" value="KAF2239295.1"/>
    <property type="molecule type" value="Genomic_DNA"/>
</dbReference>
<evidence type="ECO:0000256" key="5">
    <source>
        <dbReference type="SAM" id="MobiDB-lite"/>
    </source>
</evidence>
<dbReference type="SUPFAM" id="SSF50630">
    <property type="entry name" value="Acid proteases"/>
    <property type="match status" value="1"/>
</dbReference>
<dbReference type="InterPro" id="IPR051694">
    <property type="entry name" value="Immunoregulatory_rcpt-like"/>
</dbReference>
<feature type="region of interest" description="Disordered" evidence="5">
    <location>
        <begin position="472"/>
        <end position="522"/>
    </location>
</feature>
<dbReference type="InterPro" id="IPR034164">
    <property type="entry name" value="Pepsin-like_dom"/>
</dbReference>
<evidence type="ECO:0000256" key="2">
    <source>
        <dbReference type="ARBA" id="ARBA00022692"/>
    </source>
</evidence>
<evidence type="ECO:0000256" key="1">
    <source>
        <dbReference type="ARBA" id="ARBA00004167"/>
    </source>
</evidence>
<reference evidence="9" key="1">
    <citation type="journal article" date="2020" name="Stud. Mycol.">
        <title>101 Dothideomycetes genomes: a test case for predicting lifestyles and emergence of pathogens.</title>
        <authorList>
            <person name="Haridas S."/>
            <person name="Albert R."/>
            <person name="Binder M."/>
            <person name="Bloem J."/>
            <person name="Labutti K."/>
            <person name="Salamov A."/>
            <person name="Andreopoulos B."/>
            <person name="Baker S."/>
            <person name="Barry K."/>
            <person name="Bills G."/>
            <person name="Bluhm B."/>
            <person name="Cannon C."/>
            <person name="Castanera R."/>
            <person name="Culley D."/>
            <person name="Daum C."/>
            <person name="Ezra D."/>
            <person name="Gonzalez J."/>
            <person name="Henrissat B."/>
            <person name="Kuo A."/>
            <person name="Liang C."/>
            <person name="Lipzen A."/>
            <person name="Lutzoni F."/>
            <person name="Magnuson J."/>
            <person name="Mondo S."/>
            <person name="Nolan M."/>
            <person name="Ohm R."/>
            <person name="Pangilinan J."/>
            <person name="Park H.-J."/>
            <person name="Ramirez L."/>
            <person name="Alfaro M."/>
            <person name="Sun H."/>
            <person name="Tritt A."/>
            <person name="Yoshinaga Y."/>
            <person name="Zwiers L.-H."/>
            <person name="Turgeon B."/>
            <person name="Goodwin S."/>
            <person name="Spatafora J."/>
            <person name="Crous P."/>
            <person name="Grigoriev I."/>
        </authorList>
    </citation>
    <scope>NUCLEOTIDE SEQUENCE</scope>
    <source>
        <strain evidence="9">Tuck. ex Michener</strain>
    </source>
</reference>
<dbReference type="GO" id="GO:0016020">
    <property type="term" value="C:membrane"/>
    <property type="evidence" value="ECO:0007669"/>
    <property type="project" value="UniProtKB-SubCell"/>
</dbReference>
<dbReference type="AlphaFoldDB" id="A0A6A6HMF1"/>
<evidence type="ECO:0000256" key="6">
    <source>
        <dbReference type="SAM" id="Phobius"/>
    </source>
</evidence>
<feature type="domain" description="Peptidase A1" evidence="8">
    <location>
        <begin position="67"/>
        <end position="409"/>
    </location>
</feature>
<sequence>MKVTGGWLNCTLFQLCCLSVGISAWPDFGLGGLARKALERRATNSTQPAPIVAGASQFWDGNDGPWSSFQLQVGTHAQNIRVFPATSLPYVDVVPTAGCVTGGPSDCADFRGNLFDSNQSLTWVPNSVYNLGIEDNLGLDSNANFGFDTVTLGWQGSGGPTIQHAIVTESAAYIYMLGLLGLNPQPTNFTTFNDPQPSFLQQLNDSNQIPTMGYGYTAGAQYRNNHAVFGSLVFGGYDASRFNTSSELTFPMSEDVQRDLVVAIQSISSGNTELLSQGQGIYAFIDSSVSQLYLPISVCQQFEQVYGIQWNSSLQAYTINSTQHQSNIQKNPTVSFTIGSTTTSNDSISISFPYAAFDKNLSYPFVPSGGISYFPLNRSLADGDITLGRAFLQESYLIADYDNNTLTVAPCIWPNSFQQDIKVIGAGSTPASSSSSKLSVGAIVGIAIGAVALIAGLLLALFLLRRRRRSTHKAQELDGKDTARLPSDAAGHEYKGLPSSPAGAPTALRGIPPPNGPHELLDSGELHEMAAPHKVDYSELSAMNEHHPAMWKPPLYPDHSASEVEGSPAPVYEMPGSEAYSELETPTGTGTWNTSTMGGAGGGASRGRPSPAQSPNSPNVSSERTQTRSRFSWQKGGSGRVGSSTSGSNR</sequence>
<name>A0A6A6HMF1_VIRVR</name>
<keyword evidence="4 6" id="KW-0472">Membrane</keyword>
<evidence type="ECO:0000256" key="3">
    <source>
        <dbReference type="ARBA" id="ARBA00022989"/>
    </source>
</evidence>
<feature type="transmembrane region" description="Helical" evidence="6">
    <location>
        <begin position="438"/>
        <end position="464"/>
    </location>
</feature>
<keyword evidence="10" id="KW-1185">Reference proteome</keyword>
<proteinExistence type="predicted"/>
<dbReference type="OrthoDB" id="4074350at2759"/>
<evidence type="ECO:0000259" key="8">
    <source>
        <dbReference type="PROSITE" id="PS51767"/>
    </source>
</evidence>
<organism evidence="9 10">
    <name type="scientific">Viridothelium virens</name>
    <name type="common">Speckled blister lichen</name>
    <name type="synonym">Trypethelium virens</name>
    <dbReference type="NCBI Taxonomy" id="1048519"/>
    <lineage>
        <taxon>Eukaryota</taxon>
        <taxon>Fungi</taxon>
        <taxon>Dikarya</taxon>
        <taxon>Ascomycota</taxon>
        <taxon>Pezizomycotina</taxon>
        <taxon>Dothideomycetes</taxon>
        <taxon>Dothideomycetes incertae sedis</taxon>
        <taxon>Trypetheliales</taxon>
        <taxon>Trypetheliaceae</taxon>
        <taxon>Viridothelium</taxon>
    </lineage>
</organism>
<dbReference type="PANTHER" id="PTHR15549">
    <property type="entry name" value="PAIRED IMMUNOGLOBULIN-LIKE TYPE 2 RECEPTOR"/>
    <property type="match status" value="1"/>
</dbReference>
<dbReference type="Pfam" id="PF00026">
    <property type="entry name" value="Asp"/>
    <property type="match status" value="1"/>
</dbReference>
<feature type="signal peptide" evidence="7">
    <location>
        <begin position="1"/>
        <end position="24"/>
    </location>
</feature>
<feature type="compositionally biased region" description="Basic and acidic residues" evidence="5">
    <location>
        <begin position="473"/>
        <end position="483"/>
    </location>
</feature>
<evidence type="ECO:0000313" key="10">
    <source>
        <dbReference type="Proteomes" id="UP000800092"/>
    </source>
</evidence>
<feature type="compositionally biased region" description="Low complexity" evidence="5">
    <location>
        <begin position="585"/>
        <end position="597"/>
    </location>
</feature>
<dbReference type="Gene3D" id="2.40.70.10">
    <property type="entry name" value="Acid Proteases"/>
    <property type="match status" value="2"/>
</dbReference>
<keyword evidence="9" id="KW-0378">Hydrolase</keyword>
<comment type="subcellular location">
    <subcellularLocation>
        <location evidence="1">Membrane</location>
        <topology evidence="1">Single-pass membrane protein</topology>
    </subcellularLocation>
</comment>
<feature type="chain" id="PRO_5025480645" evidence="7">
    <location>
        <begin position="25"/>
        <end position="650"/>
    </location>
</feature>
<keyword evidence="3 6" id="KW-1133">Transmembrane helix</keyword>
<accession>A0A6A6HMF1</accession>
<dbReference type="CDD" id="cd05471">
    <property type="entry name" value="pepsin_like"/>
    <property type="match status" value="1"/>
</dbReference>
<dbReference type="Proteomes" id="UP000800092">
    <property type="component" value="Unassembled WGS sequence"/>
</dbReference>
<dbReference type="PROSITE" id="PS51767">
    <property type="entry name" value="PEPTIDASE_A1"/>
    <property type="match status" value="1"/>
</dbReference>
<dbReference type="GO" id="GO:0071944">
    <property type="term" value="C:cell periphery"/>
    <property type="evidence" value="ECO:0007669"/>
    <property type="project" value="UniProtKB-ARBA"/>
</dbReference>
<feature type="compositionally biased region" description="Low complexity" evidence="5">
    <location>
        <begin position="641"/>
        <end position="650"/>
    </location>
</feature>
<dbReference type="InterPro" id="IPR033121">
    <property type="entry name" value="PEPTIDASE_A1"/>
</dbReference>
<evidence type="ECO:0000313" key="9">
    <source>
        <dbReference type="EMBL" id="KAF2239295.1"/>
    </source>
</evidence>
<feature type="compositionally biased region" description="Polar residues" evidence="5">
    <location>
        <begin position="613"/>
        <end position="632"/>
    </location>
</feature>
<feature type="region of interest" description="Disordered" evidence="5">
    <location>
        <begin position="580"/>
        <end position="650"/>
    </location>
</feature>
<gene>
    <name evidence="9" type="ORF">EV356DRAFT_169581</name>
</gene>